<evidence type="ECO:0000313" key="2">
    <source>
        <dbReference type="EMBL" id="MCD7453458.1"/>
    </source>
</evidence>
<proteinExistence type="predicted"/>
<evidence type="ECO:0000313" key="3">
    <source>
        <dbReference type="Proteomes" id="UP000823775"/>
    </source>
</evidence>
<gene>
    <name evidence="2" type="ORF">HAX54_020999</name>
</gene>
<keyword evidence="3" id="KW-1185">Reference proteome</keyword>
<protein>
    <submittedName>
        <fullName evidence="2">Uncharacterized protein</fullName>
    </submittedName>
</protein>
<comment type="caution">
    <text evidence="2">The sequence shown here is derived from an EMBL/GenBank/DDBJ whole genome shotgun (WGS) entry which is preliminary data.</text>
</comment>
<feature type="region of interest" description="Disordered" evidence="1">
    <location>
        <begin position="75"/>
        <end position="98"/>
    </location>
</feature>
<feature type="compositionally biased region" description="Basic residues" evidence="1">
    <location>
        <begin position="11"/>
        <end position="23"/>
    </location>
</feature>
<accession>A0ABS8S349</accession>
<name>A0ABS8S349_DATST</name>
<organism evidence="2 3">
    <name type="scientific">Datura stramonium</name>
    <name type="common">Jimsonweed</name>
    <name type="synonym">Common thornapple</name>
    <dbReference type="NCBI Taxonomy" id="4076"/>
    <lineage>
        <taxon>Eukaryota</taxon>
        <taxon>Viridiplantae</taxon>
        <taxon>Streptophyta</taxon>
        <taxon>Embryophyta</taxon>
        <taxon>Tracheophyta</taxon>
        <taxon>Spermatophyta</taxon>
        <taxon>Magnoliopsida</taxon>
        <taxon>eudicotyledons</taxon>
        <taxon>Gunneridae</taxon>
        <taxon>Pentapetalae</taxon>
        <taxon>asterids</taxon>
        <taxon>lamiids</taxon>
        <taxon>Solanales</taxon>
        <taxon>Solanaceae</taxon>
        <taxon>Solanoideae</taxon>
        <taxon>Datureae</taxon>
        <taxon>Datura</taxon>
    </lineage>
</organism>
<sequence length="119" mass="12944">MCGKREGTEKGKKRKTRRTRAPKGAHCPSETEEPLDRRFRTLPNPPSVVSATAEDSIPRKIVAEIKDMARLWRADGSERDGGGAAYEREEGEKVEGGGGRQVCVSITEVMDSVSMAPAS</sequence>
<feature type="compositionally biased region" description="Basic and acidic residues" evidence="1">
    <location>
        <begin position="1"/>
        <end position="10"/>
    </location>
</feature>
<dbReference type="Proteomes" id="UP000823775">
    <property type="component" value="Unassembled WGS sequence"/>
</dbReference>
<evidence type="ECO:0000256" key="1">
    <source>
        <dbReference type="SAM" id="MobiDB-lite"/>
    </source>
</evidence>
<reference evidence="2 3" key="1">
    <citation type="journal article" date="2021" name="BMC Genomics">
        <title>Datura genome reveals duplications of psychoactive alkaloid biosynthetic genes and high mutation rate following tissue culture.</title>
        <authorList>
            <person name="Rajewski A."/>
            <person name="Carter-House D."/>
            <person name="Stajich J."/>
            <person name="Litt A."/>
        </authorList>
    </citation>
    <scope>NUCLEOTIDE SEQUENCE [LARGE SCALE GENOMIC DNA]</scope>
    <source>
        <strain evidence="2">AR-01</strain>
    </source>
</reference>
<dbReference type="EMBL" id="JACEIK010000252">
    <property type="protein sequence ID" value="MCD7453458.1"/>
    <property type="molecule type" value="Genomic_DNA"/>
</dbReference>
<feature type="region of interest" description="Disordered" evidence="1">
    <location>
        <begin position="1"/>
        <end position="53"/>
    </location>
</feature>
<feature type="compositionally biased region" description="Basic and acidic residues" evidence="1">
    <location>
        <begin position="75"/>
        <end position="95"/>
    </location>
</feature>